<dbReference type="InterPro" id="IPR027417">
    <property type="entry name" value="P-loop_NTPase"/>
</dbReference>
<comment type="similarity">
    <text evidence="1">Belongs to the GSP E family.</text>
</comment>
<feature type="domain" description="Bacterial type II secretion system protein E" evidence="4">
    <location>
        <begin position="368"/>
        <end position="382"/>
    </location>
</feature>
<accession>A0A1Q2GWB4</accession>
<keyword evidence="2" id="KW-0547">Nucleotide-binding</keyword>
<reference evidence="5 6" key="1">
    <citation type="submission" date="2017-02" db="EMBL/GenBank/DDBJ databases">
        <title>Complete genome sequence of the cold-active Pseudoalteromonas aliena strain EH1 isolated from Arctic seawater.</title>
        <authorList>
            <person name="Kim E."/>
            <person name="Heo E."/>
            <person name="Kim H."/>
            <person name="Kim D."/>
        </authorList>
    </citation>
    <scope>NUCLEOTIDE SEQUENCE [LARGE SCALE GENOMIC DNA]</scope>
    <source>
        <strain evidence="5 6">EH1</strain>
    </source>
</reference>
<dbReference type="InterPro" id="IPR001482">
    <property type="entry name" value="T2SS/T4SS_dom"/>
</dbReference>
<evidence type="ECO:0000256" key="1">
    <source>
        <dbReference type="ARBA" id="ARBA00006611"/>
    </source>
</evidence>
<dbReference type="PANTHER" id="PTHR30258">
    <property type="entry name" value="TYPE II SECRETION SYSTEM PROTEIN GSPE-RELATED"/>
    <property type="match status" value="1"/>
</dbReference>
<dbReference type="GO" id="GO:0005886">
    <property type="term" value="C:plasma membrane"/>
    <property type="evidence" value="ECO:0007669"/>
    <property type="project" value="TreeGrafter"/>
</dbReference>
<sequence>MIDLAQLLVSEFKITQGDLDKAKLYQSKYDGRLEQILVNMGCLTEDDLAPLYSKLLGYSLFEPQNHPNWSIPENATLDVMLRLKSLNCLLVEITDNSWSLACKDPLSLELAQYVQQLNISVNIFVASEAQLQSFFYEIQSNSESNIDDDELTGDEEARLRELASEAPTVNLLNSLITKALARGASDMHLEPHAGRFRVRYRIDGVLHEVEKLAPKMQLPITTRLKILSGMDIAEKRRPQDGKIEMRIANQELDIRVSALPLNDGESIVLRFLLKESIRYDMSVLGLSADTQSLIQQDLVKTTGVILLTGPTGSGKTTTLYTFLNELNRPDVKIITLEDPVEYQLEGVNQVQVNTDIGFDFAAGLRSIVRQDPDIIMVGEIRDAETARIALQSALTGHLVFSTVHTNDAASAYTRLLDLGVEEFLLNAALVSVVAQRLARRLCHHCSKPADNIEELLTRYPLQQVAKNSGIIELNIQQAVGCEQCNGSGFKGRIAINEYLRCDDVIKQIPKNDQFITKAQAHNESLKRRNLMQDGLYKVITGVTTIDEVLRVAG</sequence>
<dbReference type="KEGG" id="paln:B0W48_06155"/>
<dbReference type="Gene3D" id="3.40.50.300">
    <property type="entry name" value="P-loop containing nucleotide triphosphate hydrolases"/>
    <property type="match status" value="1"/>
</dbReference>
<evidence type="ECO:0000256" key="3">
    <source>
        <dbReference type="ARBA" id="ARBA00022840"/>
    </source>
</evidence>
<dbReference type="GO" id="GO:0016887">
    <property type="term" value="F:ATP hydrolysis activity"/>
    <property type="evidence" value="ECO:0007669"/>
    <property type="project" value="TreeGrafter"/>
</dbReference>
<evidence type="ECO:0000259" key="4">
    <source>
        <dbReference type="PROSITE" id="PS00662"/>
    </source>
</evidence>
<dbReference type="Gene3D" id="3.30.450.90">
    <property type="match status" value="1"/>
</dbReference>
<gene>
    <name evidence="5" type="ORF">B0W48_06155</name>
</gene>
<protein>
    <submittedName>
        <fullName evidence="5">Type II secretion system protein GspE</fullName>
    </submittedName>
</protein>
<keyword evidence="3" id="KW-0067">ATP-binding</keyword>
<dbReference type="RefSeq" id="WP_077536112.1">
    <property type="nucleotide sequence ID" value="NZ_CP019628.1"/>
</dbReference>
<dbReference type="CDD" id="cd01129">
    <property type="entry name" value="PulE-GspE-like"/>
    <property type="match status" value="1"/>
</dbReference>
<proteinExistence type="inferred from homology"/>
<dbReference type="InterPro" id="IPR037257">
    <property type="entry name" value="T2SS_E_N_sf"/>
</dbReference>
<dbReference type="Pfam" id="PF00437">
    <property type="entry name" value="T2SSE"/>
    <property type="match status" value="1"/>
</dbReference>
<name>A0A1Q2GWB4_9GAMM</name>
<dbReference type="PANTHER" id="PTHR30258:SF1">
    <property type="entry name" value="PROTEIN TRANSPORT PROTEIN HOFB HOMOLOG"/>
    <property type="match status" value="1"/>
</dbReference>
<dbReference type="Proteomes" id="UP000188243">
    <property type="component" value="Chromosome"/>
</dbReference>
<dbReference type="GO" id="GO:0005524">
    <property type="term" value="F:ATP binding"/>
    <property type="evidence" value="ECO:0007669"/>
    <property type="project" value="UniProtKB-KW"/>
</dbReference>
<organism evidence="5 6">
    <name type="scientific">Pseudoalteromonas aliena</name>
    <dbReference type="NCBI Taxonomy" id="247523"/>
    <lineage>
        <taxon>Bacteria</taxon>
        <taxon>Pseudomonadati</taxon>
        <taxon>Pseudomonadota</taxon>
        <taxon>Gammaproteobacteria</taxon>
        <taxon>Alteromonadales</taxon>
        <taxon>Pseudoalteromonadaceae</taxon>
        <taxon>Pseudoalteromonas</taxon>
    </lineage>
</organism>
<evidence type="ECO:0000313" key="5">
    <source>
        <dbReference type="EMBL" id="AQP99421.1"/>
    </source>
</evidence>
<evidence type="ECO:0000313" key="6">
    <source>
        <dbReference type="Proteomes" id="UP000188243"/>
    </source>
</evidence>
<dbReference type="PROSITE" id="PS00662">
    <property type="entry name" value="T2SP_E"/>
    <property type="match status" value="1"/>
</dbReference>
<dbReference type="InterPro" id="IPR003593">
    <property type="entry name" value="AAA+_ATPase"/>
</dbReference>
<dbReference type="SUPFAM" id="SSF160246">
    <property type="entry name" value="EspE N-terminal domain-like"/>
    <property type="match status" value="1"/>
</dbReference>
<dbReference type="SMART" id="SM00382">
    <property type="entry name" value="AAA"/>
    <property type="match status" value="1"/>
</dbReference>
<dbReference type="SUPFAM" id="SSF52540">
    <property type="entry name" value="P-loop containing nucleoside triphosphate hydrolases"/>
    <property type="match status" value="1"/>
</dbReference>
<evidence type="ECO:0000256" key="2">
    <source>
        <dbReference type="ARBA" id="ARBA00022741"/>
    </source>
</evidence>
<dbReference type="STRING" id="247523.B0W48_06155"/>
<dbReference type="AlphaFoldDB" id="A0A1Q2GWB4"/>
<dbReference type="EMBL" id="CP019628">
    <property type="protein sequence ID" value="AQP99421.1"/>
    <property type="molecule type" value="Genomic_DNA"/>
</dbReference>